<dbReference type="PANTHER" id="PTHR42718">
    <property type="entry name" value="MAJOR FACILITATOR SUPERFAMILY MULTIDRUG TRANSPORTER MFSC"/>
    <property type="match status" value="1"/>
</dbReference>
<dbReference type="GO" id="GO:0022857">
    <property type="term" value="F:transmembrane transporter activity"/>
    <property type="evidence" value="ECO:0007669"/>
    <property type="project" value="InterPro"/>
</dbReference>
<dbReference type="InterPro" id="IPR036259">
    <property type="entry name" value="MFS_trans_sf"/>
</dbReference>
<evidence type="ECO:0000256" key="3">
    <source>
        <dbReference type="ARBA" id="ARBA00022692"/>
    </source>
</evidence>
<feature type="transmembrane region" description="Helical" evidence="6">
    <location>
        <begin position="167"/>
        <end position="188"/>
    </location>
</feature>
<feature type="transmembrane region" description="Helical" evidence="6">
    <location>
        <begin position="354"/>
        <end position="374"/>
    </location>
</feature>
<feature type="transmembrane region" description="Helical" evidence="6">
    <location>
        <begin position="110"/>
        <end position="128"/>
    </location>
</feature>
<comment type="subcellular location">
    <subcellularLocation>
        <location evidence="1">Cell membrane</location>
        <topology evidence="1">Multi-pass membrane protein</topology>
    </subcellularLocation>
</comment>
<dbReference type="EMBL" id="JACMSE010000015">
    <property type="protein sequence ID" value="MBC2890550.1"/>
    <property type="molecule type" value="Genomic_DNA"/>
</dbReference>
<sequence>MGKAAKSAKGASGALLPALLGCSFTASFGQSMMNAALPEVAHRFDVTLSVANWLIVGYMVVAATSIMLSAFLLRRFGLRRVFFAGCGAMALGSGLALLAPDFPTLFGCRLVQAVCTGLFFPLVTSAIMTNSPSGSRGTRLALNSGVIAVGLAVSPTASGLALTCFGWSALFVTPLVMSLALLAAGYFLIHGARAAERSSIDVLSVVLGPVGLGALMYGLGEVTHDPAPSIAALVAGAAVLGLFVWRQLVLKDPLLNLRPLGHARFAAGIVLVMVGMLTSFSMSILLPLYYEGALGYTPFLAGLLLLGPVLVNAAFTFLGGKVFDRWGIWPLVPGGLVLVLIGQAGAFFSAEGLLVALVVASSAAVYAGAGFVVAPSKTAALGQLPPDLYPHGASINSTAVQIASAIGSSLFVGVLSADVLRDTAAGLAKASAYASAFAHTLTIAVGIAAAGLVLAFFYSKALRAHGKRHGSAAEPVEPPHSGR</sequence>
<feature type="transmembrane region" description="Helical" evidence="6">
    <location>
        <begin position="395"/>
        <end position="416"/>
    </location>
</feature>
<dbReference type="Pfam" id="PF07690">
    <property type="entry name" value="MFS_1"/>
    <property type="match status" value="1"/>
</dbReference>
<organism evidence="8 9">
    <name type="scientific">Gordonibacter massiliensis</name>
    <name type="common">ex Traore et al. 2017</name>
    <dbReference type="NCBI Taxonomy" id="1841863"/>
    <lineage>
        <taxon>Bacteria</taxon>
        <taxon>Bacillati</taxon>
        <taxon>Actinomycetota</taxon>
        <taxon>Coriobacteriia</taxon>
        <taxon>Eggerthellales</taxon>
        <taxon>Eggerthellaceae</taxon>
        <taxon>Gordonibacter</taxon>
    </lineage>
</organism>
<keyword evidence="3 6" id="KW-0812">Transmembrane</keyword>
<protein>
    <submittedName>
        <fullName evidence="8">MFS transporter</fullName>
    </submittedName>
</protein>
<evidence type="ECO:0000313" key="9">
    <source>
        <dbReference type="Proteomes" id="UP000587396"/>
    </source>
</evidence>
<feature type="transmembrane region" description="Helical" evidence="6">
    <location>
        <begin position="53"/>
        <end position="73"/>
    </location>
</feature>
<dbReference type="InterPro" id="IPR011701">
    <property type="entry name" value="MFS"/>
</dbReference>
<evidence type="ECO:0000259" key="7">
    <source>
        <dbReference type="PROSITE" id="PS50850"/>
    </source>
</evidence>
<dbReference type="PROSITE" id="PS50850">
    <property type="entry name" value="MFS"/>
    <property type="match status" value="1"/>
</dbReference>
<evidence type="ECO:0000256" key="4">
    <source>
        <dbReference type="ARBA" id="ARBA00022989"/>
    </source>
</evidence>
<evidence type="ECO:0000256" key="2">
    <source>
        <dbReference type="ARBA" id="ARBA00022448"/>
    </source>
</evidence>
<gene>
    <name evidence="8" type="ORF">H7313_14535</name>
</gene>
<proteinExistence type="predicted"/>
<feature type="transmembrane region" description="Helical" evidence="6">
    <location>
        <begin position="265"/>
        <end position="290"/>
    </location>
</feature>
<dbReference type="SUPFAM" id="SSF103473">
    <property type="entry name" value="MFS general substrate transporter"/>
    <property type="match status" value="1"/>
</dbReference>
<evidence type="ECO:0000313" key="8">
    <source>
        <dbReference type="EMBL" id="MBC2890550.1"/>
    </source>
</evidence>
<dbReference type="GO" id="GO:0005886">
    <property type="term" value="C:plasma membrane"/>
    <property type="evidence" value="ECO:0007669"/>
    <property type="project" value="UniProtKB-SubCell"/>
</dbReference>
<feature type="transmembrane region" description="Helical" evidence="6">
    <location>
        <begin position="296"/>
        <end position="319"/>
    </location>
</feature>
<keyword evidence="4 6" id="KW-1133">Transmembrane helix</keyword>
<keyword evidence="5 6" id="KW-0472">Membrane</keyword>
<dbReference type="Proteomes" id="UP000587396">
    <property type="component" value="Unassembled WGS sequence"/>
</dbReference>
<reference evidence="8 9" key="1">
    <citation type="submission" date="2020-08" db="EMBL/GenBank/DDBJ databases">
        <authorList>
            <person name="Liu C."/>
            <person name="Sun Q."/>
        </authorList>
    </citation>
    <scope>NUCLEOTIDE SEQUENCE [LARGE SCALE GENOMIC DNA]</scope>
    <source>
        <strain evidence="8 9">N22</strain>
    </source>
</reference>
<accession>A0A842JMU1</accession>
<comment type="caution">
    <text evidence="8">The sequence shown here is derived from an EMBL/GenBank/DDBJ whole genome shotgun (WGS) entry which is preliminary data.</text>
</comment>
<feature type="transmembrane region" description="Helical" evidence="6">
    <location>
        <begin position="436"/>
        <end position="458"/>
    </location>
</feature>
<name>A0A842JMU1_9ACTN</name>
<feature type="transmembrane region" description="Helical" evidence="6">
    <location>
        <begin position="326"/>
        <end position="348"/>
    </location>
</feature>
<feature type="transmembrane region" description="Helical" evidence="6">
    <location>
        <begin position="80"/>
        <end position="98"/>
    </location>
</feature>
<evidence type="ECO:0000256" key="5">
    <source>
        <dbReference type="ARBA" id="ARBA00023136"/>
    </source>
</evidence>
<feature type="transmembrane region" description="Helical" evidence="6">
    <location>
        <begin position="200"/>
        <end position="220"/>
    </location>
</feature>
<dbReference type="RefSeq" id="WP_185906229.1">
    <property type="nucleotide sequence ID" value="NZ_JACMSE010000015.1"/>
</dbReference>
<feature type="domain" description="Major facilitator superfamily (MFS) profile" evidence="7">
    <location>
        <begin position="15"/>
        <end position="463"/>
    </location>
</feature>
<dbReference type="Gene3D" id="1.20.1250.20">
    <property type="entry name" value="MFS general substrate transporter like domains"/>
    <property type="match status" value="2"/>
</dbReference>
<keyword evidence="9" id="KW-1185">Reference proteome</keyword>
<feature type="transmembrane region" description="Helical" evidence="6">
    <location>
        <begin position="140"/>
        <end position="161"/>
    </location>
</feature>
<dbReference type="PROSITE" id="PS51257">
    <property type="entry name" value="PROKAR_LIPOPROTEIN"/>
    <property type="match status" value="1"/>
</dbReference>
<dbReference type="PANTHER" id="PTHR42718:SF9">
    <property type="entry name" value="MAJOR FACILITATOR SUPERFAMILY MULTIDRUG TRANSPORTER MFSC"/>
    <property type="match status" value="1"/>
</dbReference>
<dbReference type="AlphaFoldDB" id="A0A842JMU1"/>
<evidence type="ECO:0000256" key="1">
    <source>
        <dbReference type="ARBA" id="ARBA00004651"/>
    </source>
</evidence>
<dbReference type="InterPro" id="IPR020846">
    <property type="entry name" value="MFS_dom"/>
</dbReference>
<keyword evidence="2" id="KW-0813">Transport</keyword>
<evidence type="ECO:0000256" key="6">
    <source>
        <dbReference type="SAM" id="Phobius"/>
    </source>
</evidence>
<feature type="transmembrane region" description="Helical" evidence="6">
    <location>
        <begin position="226"/>
        <end position="245"/>
    </location>
</feature>